<dbReference type="PROSITE" id="PS51007">
    <property type="entry name" value="CYTC"/>
    <property type="match status" value="1"/>
</dbReference>
<protein>
    <recommendedName>
        <fullName evidence="12">F5/8 type C domain-containing protein</fullName>
    </recommendedName>
</protein>
<evidence type="ECO:0000256" key="6">
    <source>
        <dbReference type="SAM" id="MobiDB-lite"/>
    </source>
</evidence>
<dbReference type="SUPFAM" id="SSF49785">
    <property type="entry name" value="Galactose-binding domain-like"/>
    <property type="match status" value="1"/>
</dbReference>
<evidence type="ECO:0000313" key="11">
    <source>
        <dbReference type="Proteomes" id="UP000503447"/>
    </source>
</evidence>
<evidence type="ECO:0000256" key="7">
    <source>
        <dbReference type="SAM" id="SignalP"/>
    </source>
</evidence>
<dbReference type="PANTHER" id="PTHR35889">
    <property type="entry name" value="CYCLOINULO-OLIGOSACCHARIDE FRUCTANOTRANSFERASE-RELATED"/>
    <property type="match status" value="1"/>
</dbReference>
<name>A0A6M5YHS5_9BACT</name>
<dbReference type="InterPro" id="IPR011429">
    <property type="entry name" value="Cyt_c_Planctomycete-type"/>
</dbReference>
<sequence length="933" mass="102559">MYRPTLSIPFALIAFAASVAASDPPKDPPARAVDFARDVQPIFAKNCVPCHGPEKQRGGLRLDRRTDAFKGGDSGAALVSGKPAESLLLKKVTSKDEQERMPAGRAALTPEEIGALTTWIAAGANWPASNETVGTHWAFEPVKRPKAPDPQRANPIDAFVVAKLKESGLTLSPGADRRTLIRRLKFDLLGLPPTPEEVDAFVSDKDASAYEKLVDRYLASPQYGERWARHWLDVVRFAESNGFEMNRARPNAYHYRDYVIRAFNDDKPYDQFVREQLAGDTLGAGAATGFLVGGAWDEVKSPDLTLTLNQRADELHDMIGTTGAAFLGLTVSCARCHAHKFDPIPQLDYYQIKAVFAGVHHGERAVRIGDAPARAREAEQLREQLAQAESELAALEPLADPAATEARRPPVNPRLNTERFKPVKARFVRFVVFETNTVEPCIDELEVFVAGSKSVNVALKSAGAKATSSGDYNGPGNIHRLEYVHDGKPGNSRSWISNKVGRGWVQIELADSVLVDRITWSRDREGRYIDRLATRYRIDVSMDRENWSVVASSDDRVPFIAPASASAVPVGLKGPDQAAWQKLSARASAIRTKLATLSREPVAYIGRMGAPEATHRLHRGDATQKKEAVGPGGLTEIGPRLVIPPTASDPERRAALAKWMTDPAHPLTARVMVNRLWQHHFGVGIVDTPSDFGRNGGKPTHPELLDWLASELVSPGEGPTPWSLKHMHRLIVTSATYRQSSAASTAGMARDAQTRLLWRYPPRRIEAEPLRDAVLFVSGKLDLTMGGPGFDLFEPNSNYVKVYTPKKEFGPAEFRRMIYQYKPRMQLDDTFGAFDCPDGGQIAPKRNVSTTPLQALNLLNSNFMLQQAGYFARRVETEAGSEPAAQVKRAFALAFQRQPSEKELAAATKLVSDHGLAALCRAVLNANEFVFVD</sequence>
<dbReference type="Gene3D" id="2.60.120.260">
    <property type="entry name" value="Galactose-binding domain-like"/>
    <property type="match status" value="1"/>
</dbReference>
<dbReference type="Pfam" id="PF07583">
    <property type="entry name" value="PSCyt2"/>
    <property type="match status" value="1"/>
</dbReference>
<feature type="chain" id="PRO_5026734754" description="F5/8 type C domain-containing protein" evidence="7">
    <location>
        <begin position="22"/>
        <end position="933"/>
    </location>
</feature>
<organism evidence="10 11">
    <name type="scientific">Frigoriglobus tundricola</name>
    <dbReference type="NCBI Taxonomy" id="2774151"/>
    <lineage>
        <taxon>Bacteria</taxon>
        <taxon>Pseudomonadati</taxon>
        <taxon>Planctomycetota</taxon>
        <taxon>Planctomycetia</taxon>
        <taxon>Gemmatales</taxon>
        <taxon>Gemmataceae</taxon>
        <taxon>Frigoriglobus</taxon>
    </lineage>
</organism>
<accession>A0A6M5YHS5</accession>
<evidence type="ECO:0008006" key="12">
    <source>
        <dbReference type="Google" id="ProtNLM"/>
    </source>
</evidence>
<dbReference type="KEGG" id="ftj:FTUN_0313"/>
<feature type="domain" description="F5/8 type C" evidence="8">
    <location>
        <begin position="452"/>
        <end position="557"/>
    </location>
</feature>
<feature type="region of interest" description="Disordered" evidence="6">
    <location>
        <begin position="616"/>
        <end position="640"/>
    </location>
</feature>
<evidence type="ECO:0000313" key="10">
    <source>
        <dbReference type="EMBL" id="QJW92816.1"/>
    </source>
</evidence>
<dbReference type="GO" id="GO:0009055">
    <property type="term" value="F:electron transfer activity"/>
    <property type="evidence" value="ECO:0007669"/>
    <property type="project" value="InterPro"/>
</dbReference>
<evidence type="ECO:0000256" key="1">
    <source>
        <dbReference type="ARBA" id="ARBA00022617"/>
    </source>
</evidence>
<dbReference type="InterPro" id="IPR011444">
    <property type="entry name" value="DUF1549"/>
</dbReference>
<feature type="domain" description="Cytochrome c" evidence="9">
    <location>
        <begin position="34"/>
        <end position="124"/>
    </location>
</feature>
<evidence type="ECO:0000256" key="3">
    <source>
        <dbReference type="ARBA" id="ARBA00023004"/>
    </source>
</evidence>
<dbReference type="InterPro" id="IPR000421">
    <property type="entry name" value="FA58C"/>
</dbReference>
<dbReference type="SUPFAM" id="SSF46626">
    <property type="entry name" value="Cytochrome c"/>
    <property type="match status" value="1"/>
</dbReference>
<dbReference type="InterPro" id="IPR036909">
    <property type="entry name" value="Cyt_c-like_dom_sf"/>
</dbReference>
<proteinExistence type="predicted"/>
<dbReference type="Proteomes" id="UP000503447">
    <property type="component" value="Chromosome"/>
</dbReference>
<dbReference type="InterPro" id="IPR009056">
    <property type="entry name" value="Cyt_c-like_dom"/>
</dbReference>
<dbReference type="Pfam" id="PF07587">
    <property type="entry name" value="PSD1"/>
    <property type="match status" value="1"/>
</dbReference>
<evidence type="ECO:0000256" key="5">
    <source>
        <dbReference type="SAM" id="Coils"/>
    </source>
</evidence>
<evidence type="ECO:0000256" key="2">
    <source>
        <dbReference type="ARBA" id="ARBA00022723"/>
    </source>
</evidence>
<keyword evidence="2 4" id="KW-0479">Metal-binding</keyword>
<keyword evidence="3 4" id="KW-0408">Iron</keyword>
<dbReference type="PANTHER" id="PTHR35889:SF3">
    <property type="entry name" value="F-BOX DOMAIN-CONTAINING PROTEIN"/>
    <property type="match status" value="1"/>
</dbReference>
<feature type="coiled-coil region" evidence="5">
    <location>
        <begin position="371"/>
        <end position="398"/>
    </location>
</feature>
<keyword evidence="7" id="KW-0732">Signal</keyword>
<feature type="signal peptide" evidence="7">
    <location>
        <begin position="1"/>
        <end position="21"/>
    </location>
</feature>
<keyword evidence="5" id="KW-0175">Coiled coil</keyword>
<dbReference type="GO" id="GO:0020037">
    <property type="term" value="F:heme binding"/>
    <property type="evidence" value="ECO:0007669"/>
    <property type="project" value="InterPro"/>
</dbReference>
<dbReference type="Pfam" id="PF07635">
    <property type="entry name" value="PSCyt1"/>
    <property type="match status" value="1"/>
</dbReference>
<dbReference type="EMBL" id="CP053452">
    <property type="protein sequence ID" value="QJW92816.1"/>
    <property type="molecule type" value="Genomic_DNA"/>
</dbReference>
<evidence type="ECO:0000259" key="8">
    <source>
        <dbReference type="PROSITE" id="PS50022"/>
    </source>
</evidence>
<gene>
    <name evidence="10" type="ORF">FTUN_0313</name>
</gene>
<evidence type="ECO:0000259" key="9">
    <source>
        <dbReference type="PROSITE" id="PS51007"/>
    </source>
</evidence>
<dbReference type="AlphaFoldDB" id="A0A6M5YHS5"/>
<dbReference type="Gene3D" id="1.10.760.10">
    <property type="entry name" value="Cytochrome c-like domain"/>
    <property type="match status" value="1"/>
</dbReference>
<dbReference type="RefSeq" id="WP_171469140.1">
    <property type="nucleotide sequence ID" value="NZ_CP053452.2"/>
</dbReference>
<dbReference type="GO" id="GO:0046872">
    <property type="term" value="F:metal ion binding"/>
    <property type="evidence" value="ECO:0007669"/>
    <property type="project" value="UniProtKB-KW"/>
</dbReference>
<keyword evidence="1 4" id="KW-0349">Heme</keyword>
<keyword evidence="11" id="KW-1185">Reference proteome</keyword>
<dbReference type="PROSITE" id="PS50022">
    <property type="entry name" value="FA58C_3"/>
    <property type="match status" value="1"/>
</dbReference>
<feature type="compositionally biased region" description="Basic and acidic residues" evidence="6">
    <location>
        <begin position="616"/>
        <end position="628"/>
    </location>
</feature>
<reference evidence="11" key="1">
    <citation type="submission" date="2020-05" db="EMBL/GenBank/DDBJ databases">
        <title>Frigoriglobus tundricola gen. nov., sp. nov., a psychrotolerant cellulolytic planctomycete of the family Gemmataceae with two divergent copies of 16S rRNA gene.</title>
        <authorList>
            <person name="Kulichevskaya I.S."/>
            <person name="Ivanova A.A."/>
            <person name="Naumoff D.G."/>
            <person name="Beletsky A.V."/>
            <person name="Rijpstra W.I.C."/>
            <person name="Sinninghe Damste J.S."/>
            <person name="Mardanov A.V."/>
            <person name="Ravin N.V."/>
            <person name="Dedysh S.N."/>
        </authorList>
    </citation>
    <scope>NUCLEOTIDE SEQUENCE [LARGE SCALE GENOMIC DNA]</scope>
    <source>
        <strain evidence="11">PL17</strain>
    </source>
</reference>
<evidence type="ECO:0000256" key="4">
    <source>
        <dbReference type="PROSITE-ProRule" id="PRU00433"/>
    </source>
</evidence>
<dbReference type="InterPro" id="IPR008979">
    <property type="entry name" value="Galactose-bd-like_sf"/>
</dbReference>
<dbReference type="InterPro" id="IPR022655">
    <property type="entry name" value="DUF1553"/>
</dbReference>